<keyword evidence="3" id="KW-1185">Reference proteome</keyword>
<keyword evidence="1" id="KW-0472">Membrane</keyword>
<evidence type="ECO:0000256" key="1">
    <source>
        <dbReference type="SAM" id="Phobius"/>
    </source>
</evidence>
<dbReference type="InParanoid" id="A7S8S4"/>
<feature type="transmembrane region" description="Helical" evidence="1">
    <location>
        <begin position="71"/>
        <end position="93"/>
    </location>
</feature>
<feature type="transmembrane region" description="Helical" evidence="1">
    <location>
        <begin position="311"/>
        <end position="333"/>
    </location>
</feature>
<feature type="transmembrane region" description="Helical" evidence="1">
    <location>
        <begin position="132"/>
        <end position="153"/>
    </location>
</feature>
<gene>
    <name evidence="2" type="ORF">NEMVEDRAFT_v1g243627</name>
</gene>
<evidence type="ECO:0000313" key="3">
    <source>
        <dbReference type="Proteomes" id="UP000001593"/>
    </source>
</evidence>
<dbReference type="AlphaFoldDB" id="A7S8S4"/>
<name>A7S8S4_NEMVE</name>
<dbReference type="OMA" id="VHNMMWM"/>
<dbReference type="Proteomes" id="UP000001593">
    <property type="component" value="Unassembled WGS sequence"/>
</dbReference>
<feature type="transmembrane region" description="Helical" evidence="1">
    <location>
        <begin position="42"/>
        <end position="59"/>
    </location>
</feature>
<feature type="transmembrane region" description="Helical" evidence="1">
    <location>
        <begin position="260"/>
        <end position="283"/>
    </location>
</feature>
<reference evidence="2 3" key="1">
    <citation type="journal article" date="2007" name="Science">
        <title>Sea anemone genome reveals ancestral eumetazoan gene repertoire and genomic organization.</title>
        <authorList>
            <person name="Putnam N.H."/>
            <person name="Srivastava M."/>
            <person name="Hellsten U."/>
            <person name="Dirks B."/>
            <person name="Chapman J."/>
            <person name="Salamov A."/>
            <person name="Terry A."/>
            <person name="Shapiro H."/>
            <person name="Lindquist E."/>
            <person name="Kapitonov V.V."/>
            <person name="Jurka J."/>
            <person name="Genikhovich G."/>
            <person name="Grigoriev I.V."/>
            <person name="Lucas S.M."/>
            <person name="Steele R.E."/>
            <person name="Finnerty J.R."/>
            <person name="Technau U."/>
            <person name="Martindale M.Q."/>
            <person name="Rokhsar D.S."/>
        </authorList>
    </citation>
    <scope>NUCLEOTIDE SEQUENCE [LARGE SCALE GENOMIC DNA]</scope>
    <source>
        <strain evidence="3">CH2 X CH6</strain>
    </source>
</reference>
<accession>A7S8S4</accession>
<proteinExistence type="predicted"/>
<evidence type="ECO:0000313" key="2">
    <source>
        <dbReference type="EMBL" id="EDO39878.1"/>
    </source>
</evidence>
<organism evidence="2 3">
    <name type="scientific">Nematostella vectensis</name>
    <name type="common">Starlet sea anemone</name>
    <dbReference type="NCBI Taxonomy" id="45351"/>
    <lineage>
        <taxon>Eukaryota</taxon>
        <taxon>Metazoa</taxon>
        <taxon>Cnidaria</taxon>
        <taxon>Anthozoa</taxon>
        <taxon>Hexacorallia</taxon>
        <taxon>Actiniaria</taxon>
        <taxon>Edwardsiidae</taxon>
        <taxon>Nematostella</taxon>
    </lineage>
</organism>
<dbReference type="KEGG" id="nve:5511598"/>
<feature type="transmembrane region" description="Helical" evidence="1">
    <location>
        <begin position="99"/>
        <end position="120"/>
    </location>
</feature>
<keyword evidence="1" id="KW-0812">Transmembrane</keyword>
<feature type="transmembrane region" description="Helical" evidence="1">
    <location>
        <begin position="165"/>
        <end position="186"/>
    </location>
</feature>
<protein>
    <submittedName>
        <fullName evidence="2">Uncharacterized protein</fullName>
    </submittedName>
</protein>
<dbReference type="HOGENOM" id="CLU_698902_0_0_1"/>
<sequence>MAVLLWCSGFFTFYSASNAILGLTGTMLMPLYFAFCGSEAAIRFSLLLCVHSVILSFIPRAVKSFIPMAQIALFIVLVLLPINVTPFFAVWVYEKLLLLADPLLSIIEGGQVILFMMFASKMIVEQIEEEPTIVKSSIIGVSVLCYVIASWIGRQIAMDASTTTFEMWVLIAVFSLSFSALVICLLKKEGIISDAAGLSLVLTSILWAMKQERLMSTNPIKLPDAWSNSFGQQSFLTAFLSMATSSISQLGQAKLILRNLVSPTYLFLALIRVSAALCFMWLLKTFYAEGLTEPDDDEDSTYGEAARGSSWTFSVNPLTVRLVFIFVYTEFLVRSMTISTYNSGSPPGTDWTAISSWIRTMLYGALYEVRVWRVVQLSVVVMTYIYKLFSETDEY</sequence>
<dbReference type="EMBL" id="DS469599">
    <property type="protein sequence ID" value="EDO39878.1"/>
    <property type="molecule type" value="Genomic_DNA"/>
</dbReference>
<dbReference type="eggNOG" id="ENOG502SNYM">
    <property type="taxonomic scope" value="Eukaryota"/>
</dbReference>
<keyword evidence="1" id="KW-1133">Transmembrane helix</keyword>